<keyword evidence="2" id="KW-1185">Reference proteome</keyword>
<evidence type="ECO:0000313" key="1">
    <source>
        <dbReference type="EMBL" id="EFX83623.1"/>
    </source>
</evidence>
<evidence type="ECO:0000313" key="2">
    <source>
        <dbReference type="Proteomes" id="UP000000305"/>
    </source>
</evidence>
<organism evidence="1 2">
    <name type="scientific">Daphnia pulex</name>
    <name type="common">Water flea</name>
    <dbReference type="NCBI Taxonomy" id="6669"/>
    <lineage>
        <taxon>Eukaryota</taxon>
        <taxon>Metazoa</taxon>
        <taxon>Ecdysozoa</taxon>
        <taxon>Arthropoda</taxon>
        <taxon>Crustacea</taxon>
        <taxon>Branchiopoda</taxon>
        <taxon>Diplostraca</taxon>
        <taxon>Cladocera</taxon>
        <taxon>Anomopoda</taxon>
        <taxon>Daphniidae</taxon>
        <taxon>Daphnia</taxon>
    </lineage>
</organism>
<proteinExistence type="predicted"/>
<reference evidence="1 2" key="1">
    <citation type="journal article" date="2011" name="Science">
        <title>The ecoresponsive genome of Daphnia pulex.</title>
        <authorList>
            <person name="Colbourne J.K."/>
            <person name="Pfrender M.E."/>
            <person name="Gilbert D."/>
            <person name="Thomas W.K."/>
            <person name="Tucker A."/>
            <person name="Oakley T.H."/>
            <person name="Tokishita S."/>
            <person name="Aerts A."/>
            <person name="Arnold G.J."/>
            <person name="Basu M.K."/>
            <person name="Bauer D.J."/>
            <person name="Caceres C.E."/>
            <person name="Carmel L."/>
            <person name="Casola C."/>
            <person name="Choi J.H."/>
            <person name="Detter J.C."/>
            <person name="Dong Q."/>
            <person name="Dusheyko S."/>
            <person name="Eads B.D."/>
            <person name="Frohlich T."/>
            <person name="Geiler-Samerotte K.A."/>
            <person name="Gerlach D."/>
            <person name="Hatcher P."/>
            <person name="Jogdeo S."/>
            <person name="Krijgsveld J."/>
            <person name="Kriventseva E.V."/>
            <person name="Kultz D."/>
            <person name="Laforsch C."/>
            <person name="Lindquist E."/>
            <person name="Lopez J."/>
            <person name="Manak J.R."/>
            <person name="Muller J."/>
            <person name="Pangilinan J."/>
            <person name="Patwardhan R.P."/>
            <person name="Pitluck S."/>
            <person name="Pritham E.J."/>
            <person name="Rechtsteiner A."/>
            <person name="Rho M."/>
            <person name="Rogozin I.B."/>
            <person name="Sakarya O."/>
            <person name="Salamov A."/>
            <person name="Schaack S."/>
            <person name="Shapiro H."/>
            <person name="Shiga Y."/>
            <person name="Skalitzky C."/>
            <person name="Smith Z."/>
            <person name="Souvorov A."/>
            <person name="Sung W."/>
            <person name="Tang Z."/>
            <person name="Tsuchiya D."/>
            <person name="Tu H."/>
            <person name="Vos H."/>
            <person name="Wang M."/>
            <person name="Wolf Y.I."/>
            <person name="Yamagata H."/>
            <person name="Yamada T."/>
            <person name="Ye Y."/>
            <person name="Shaw J.R."/>
            <person name="Andrews J."/>
            <person name="Crease T.J."/>
            <person name="Tang H."/>
            <person name="Lucas S.M."/>
            <person name="Robertson H.M."/>
            <person name="Bork P."/>
            <person name="Koonin E.V."/>
            <person name="Zdobnov E.M."/>
            <person name="Grigoriev I.V."/>
            <person name="Lynch M."/>
            <person name="Boore J.L."/>
        </authorList>
    </citation>
    <scope>NUCLEOTIDE SEQUENCE [LARGE SCALE GENOMIC DNA]</scope>
</reference>
<dbReference type="HOGENOM" id="CLU_1994869_0_0_1"/>
<gene>
    <name evidence="1" type="ORF">DAPPUDRAFT_239662</name>
</gene>
<dbReference type="InParanoid" id="E9G9T0"/>
<accession>E9G9T0</accession>
<dbReference type="Proteomes" id="UP000000305">
    <property type="component" value="Unassembled WGS sequence"/>
</dbReference>
<dbReference type="KEGG" id="dpx:DAPPUDRAFT_239662"/>
<sequence length="125" mass="13648">MTISSSSLDPLCQFPADSVERHRFLVDTNNCQSDTHGKETFGGHKNKSFHSSFVDKKEHLKVGLIVSELNYTATFASVAAELVVHAHSPAHGSFLLYPVTSATKLPCQGFQSEAKAPQNVQSKVF</sequence>
<dbReference type="EMBL" id="GL732536">
    <property type="protein sequence ID" value="EFX83623.1"/>
    <property type="molecule type" value="Genomic_DNA"/>
</dbReference>
<dbReference type="AlphaFoldDB" id="E9G9T0"/>
<protein>
    <submittedName>
        <fullName evidence="1">Uncharacterized protein</fullName>
    </submittedName>
</protein>
<name>E9G9T0_DAPPU</name>